<organism evidence="6 7">
    <name type="scientific">Leeia aquatica</name>
    <dbReference type="NCBI Taxonomy" id="2725557"/>
    <lineage>
        <taxon>Bacteria</taxon>
        <taxon>Pseudomonadati</taxon>
        <taxon>Pseudomonadota</taxon>
        <taxon>Betaproteobacteria</taxon>
        <taxon>Neisseriales</taxon>
        <taxon>Leeiaceae</taxon>
        <taxon>Leeia</taxon>
    </lineage>
</organism>
<evidence type="ECO:0000313" key="7">
    <source>
        <dbReference type="Proteomes" id="UP000587991"/>
    </source>
</evidence>
<evidence type="ECO:0000256" key="2">
    <source>
        <dbReference type="ARBA" id="ARBA00010610"/>
    </source>
</evidence>
<dbReference type="GO" id="GO:0000976">
    <property type="term" value="F:transcription cis-regulatory region binding"/>
    <property type="evidence" value="ECO:0007669"/>
    <property type="project" value="TreeGrafter"/>
</dbReference>
<dbReference type="Pfam" id="PF00816">
    <property type="entry name" value="Histone_HNS"/>
    <property type="match status" value="1"/>
</dbReference>
<reference evidence="6 7" key="1">
    <citation type="submission" date="2020-04" db="EMBL/GenBank/DDBJ databases">
        <title>Draft genome of Leeia sp. IMCC25680.</title>
        <authorList>
            <person name="Song J."/>
            <person name="Cho J.-C."/>
        </authorList>
    </citation>
    <scope>NUCLEOTIDE SEQUENCE [LARGE SCALE GENOMIC DNA]</scope>
    <source>
        <strain evidence="6 7">IMCC25680</strain>
    </source>
</reference>
<feature type="domain" description="DNA-binding protein H-NS-like C-terminal" evidence="5">
    <location>
        <begin position="59"/>
        <end position="104"/>
    </location>
</feature>
<keyword evidence="3" id="KW-0963">Cytoplasm</keyword>
<evidence type="ECO:0000256" key="4">
    <source>
        <dbReference type="ARBA" id="ARBA00023125"/>
    </source>
</evidence>
<protein>
    <submittedName>
        <fullName evidence="6">H-NS histone family protein</fullName>
    </submittedName>
</protein>
<evidence type="ECO:0000256" key="3">
    <source>
        <dbReference type="ARBA" id="ARBA00022490"/>
    </source>
</evidence>
<comment type="caution">
    <text evidence="6">The sequence shown here is derived from an EMBL/GenBank/DDBJ whole genome shotgun (WGS) entry which is preliminary data.</text>
</comment>
<gene>
    <name evidence="6" type="ORF">HF682_00580</name>
</gene>
<dbReference type="Proteomes" id="UP000587991">
    <property type="component" value="Unassembled WGS sequence"/>
</dbReference>
<dbReference type="GO" id="GO:0009295">
    <property type="term" value="C:nucleoid"/>
    <property type="evidence" value="ECO:0007669"/>
    <property type="project" value="UniProtKB-SubCell"/>
</dbReference>
<keyword evidence="7" id="KW-1185">Reference proteome</keyword>
<comment type="subcellular location">
    <subcellularLocation>
        <location evidence="1">Cytoplasm</location>
        <location evidence="1">Nucleoid</location>
    </subcellularLocation>
</comment>
<evidence type="ECO:0000313" key="6">
    <source>
        <dbReference type="EMBL" id="NLR73656.1"/>
    </source>
</evidence>
<evidence type="ECO:0000259" key="5">
    <source>
        <dbReference type="SMART" id="SM00528"/>
    </source>
</evidence>
<dbReference type="GO" id="GO:0005829">
    <property type="term" value="C:cytosol"/>
    <property type="evidence" value="ECO:0007669"/>
    <property type="project" value="TreeGrafter"/>
</dbReference>
<dbReference type="InterPro" id="IPR037150">
    <property type="entry name" value="H-NS_C_dom_sf"/>
</dbReference>
<dbReference type="GO" id="GO:0003680">
    <property type="term" value="F:minor groove of adenine-thymine-rich DNA binding"/>
    <property type="evidence" value="ECO:0007669"/>
    <property type="project" value="TreeGrafter"/>
</dbReference>
<dbReference type="SMART" id="SM00528">
    <property type="entry name" value="HNS"/>
    <property type="match status" value="1"/>
</dbReference>
<evidence type="ECO:0000256" key="1">
    <source>
        <dbReference type="ARBA" id="ARBA00004453"/>
    </source>
</evidence>
<dbReference type="Gene3D" id="4.10.430.10">
    <property type="entry name" value="Histone-like protein H-NS, C-terminal domain"/>
    <property type="match status" value="1"/>
</dbReference>
<dbReference type="GO" id="GO:0001217">
    <property type="term" value="F:DNA-binding transcription repressor activity"/>
    <property type="evidence" value="ECO:0007669"/>
    <property type="project" value="TreeGrafter"/>
</dbReference>
<sequence>MNLQDFTFDQLLQLRQDVEKEIRSRKNQEAVALAKIVQTRAEQLGVTAEEILGMLGKKAAKKEPGAAKYANPANPADTWSGKGRKPGWFVAAINAGKSEADLLVK</sequence>
<dbReference type="RefSeq" id="WP_168875323.1">
    <property type="nucleotide sequence ID" value="NZ_JABAIM010000001.1"/>
</dbReference>
<dbReference type="AlphaFoldDB" id="A0A847S7P7"/>
<comment type="similarity">
    <text evidence="2">Belongs to the histone-like protein H-NS family.</text>
</comment>
<dbReference type="GO" id="GO:0003681">
    <property type="term" value="F:bent DNA binding"/>
    <property type="evidence" value="ECO:0007669"/>
    <property type="project" value="TreeGrafter"/>
</dbReference>
<proteinExistence type="inferred from homology"/>
<dbReference type="InterPro" id="IPR027444">
    <property type="entry name" value="H-NS_C_dom"/>
</dbReference>
<name>A0A847S7P7_9NEIS</name>
<dbReference type="PANTHER" id="PTHR38097:SF2">
    <property type="entry name" value="DNA-BINDING PROTEIN STPA"/>
    <property type="match status" value="1"/>
</dbReference>
<dbReference type="SUPFAM" id="SSF81273">
    <property type="entry name" value="H-NS histone-like proteins"/>
    <property type="match status" value="1"/>
</dbReference>
<accession>A0A847S7P7</accession>
<dbReference type="GO" id="GO:0032993">
    <property type="term" value="C:protein-DNA complex"/>
    <property type="evidence" value="ECO:0007669"/>
    <property type="project" value="TreeGrafter"/>
</dbReference>
<keyword evidence="4" id="KW-0238">DNA-binding</keyword>
<dbReference type="EMBL" id="JABAIM010000001">
    <property type="protein sequence ID" value="NLR73656.1"/>
    <property type="molecule type" value="Genomic_DNA"/>
</dbReference>
<dbReference type="PANTHER" id="PTHR38097">
    <property type="match status" value="1"/>
</dbReference>